<evidence type="ECO:0000259" key="1">
    <source>
        <dbReference type="Pfam" id="PF13577"/>
    </source>
</evidence>
<protein>
    <submittedName>
        <fullName evidence="2">Nuclear transport factor 2 family protein</fullName>
    </submittedName>
</protein>
<dbReference type="Proteomes" id="UP000753724">
    <property type="component" value="Unassembled WGS sequence"/>
</dbReference>
<dbReference type="Pfam" id="PF13577">
    <property type="entry name" value="SnoaL_4"/>
    <property type="match status" value="1"/>
</dbReference>
<organism evidence="2 3">
    <name type="scientific">Novosphingobium ovatum</name>
    <dbReference type="NCBI Taxonomy" id="1908523"/>
    <lineage>
        <taxon>Bacteria</taxon>
        <taxon>Pseudomonadati</taxon>
        <taxon>Pseudomonadota</taxon>
        <taxon>Alphaproteobacteria</taxon>
        <taxon>Sphingomonadales</taxon>
        <taxon>Sphingomonadaceae</taxon>
        <taxon>Novosphingobium</taxon>
    </lineage>
</organism>
<feature type="domain" description="SnoaL-like" evidence="1">
    <location>
        <begin position="13"/>
        <end position="140"/>
    </location>
</feature>
<dbReference type="Gene3D" id="3.10.450.50">
    <property type="match status" value="1"/>
</dbReference>
<reference evidence="3" key="1">
    <citation type="submission" date="2020-01" db="EMBL/GenBank/DDBJ databases">
        <title>Sphingomonas sp. strain CSW-10.</title>
        <authorList>
            <person name="Chen W.-M."/>
        </authorList>
    </citation>
    <scope>NUCLEOTIDE SEQUENCE [LARGE SCALE GENOMIC DNA]</scope>
    <source>
        <strain evidence="3">FSY-8</strain>
    </source>
</reference>
<dbReference type="InterPro" id="IPR037401">
    <property type="entry name" value="SnoaL-like"/>
</dbReference>
<keyword evidence="3" id="KW-1185">Reference proteome</keyword>
<accession>A0ABW9XDI0</accession>
<evidence type="ECO:0000313" key="2">
    <source>
        <dbReference type="EMBL" id="NBC36579.1"/>
    </source>
</evidence>
<dbReference type="SUPFAM" id="SSF54427">
    <property type="entry name" value="NTF2-like"/>
    <property type="match status" value="1"/>
</dbReference>
<dbReference type="EMBL" id="JAAAPO010000003">
    <property type="protein sequence ID" value="NBC36579.1"/>
    <property type="molecule type" value="Genomic_DNA"/>
</dbReference>
<dbReference type="InterPro" id="IPR032710">
    <property type="entry name" value="NTF2-like_dom_sf"/>
</dbReference>
<dbReference type="RefSeq" id="WP_161717858.1">
    <property type="nucleotide sequence ID" value="NZ_JAAAPO010000003.1"/>
</dbReference>
<sequence length="202" mass="22416">MTTDPALLARITALEDERAIIRLQTAYGYYVDKAQWDEAADLFARDATLEIAARGQFRGQDRIRAYLKCLPGLMPGTVFNHMQLQPLITLNGDTAQGRWRAIMEVAIAGAVDMVGEATYENAYVREANVSGEPVWKIAKLHCYVTYYADWQKGLAGGGVPMGRELPECPPDAPQTVDYDSFPAVYVPPYHYPNPVTGRAWSA</sequence>
<proteinExistence type="predicted"/>
<comment type="caution">
    <text evidence="2">The sequence shown here is derived from an EMBL/GenBank/DDBJ whole genome shotgun (WGS) entry which is preliminary data.</text>
</comment>
<gene>
    <name evidence="2" type="ORF">GTZ99_08415</name>
</gene>
<name>A0ABW9XDI0_9SPHN</name>
<evidence type="ECO:0000313" key="3">
    <source>
        <dbReference type="Proteomes" id="UP000753724"/>
    </source>
</evidence>